<dbReference type="OrthoDB" id="5312224at2759"/>
<dbReference type="InParanoid" id="S8FKB5"/>
<feature type="transmembrane region" description="Helical" evidence="2">
    <location>
        <begin position="201"/>
        <end position="223"/>
    </location>
</feature>
<feature type="region of interest" description="Disordered" evidence="1">
    <location>
        <begin position="793"/>
        <end position="815"/>
    </location>
</feature>
<keyword evidence="2" id="KW-0812">Transmembrane</keyword>
<dbReference type="InterPro" id="IPR040241">
    <property type="entry name" value="TRP_Flc/Pkd2-like"/>
</dbReference>
<evidence type="ECO:0000256" key="1">
    <source>
        <dbReference type="SAM" id="MobiDB-lite"/>
    </source>
</evidence>
<feature type="transmembrane region" description="Helical" evidence="2">
    <location>
        <begin position="521"/>
        <end position="541"/>
    </location>
</feature>
<dbReference type="STRING" id="743788.S8FKB5"/>
<feature type="domain" description="TRP C-terminal" evidence="4">
    <location>
        <begin position="258"/>
        <end position="686"/>
    </location>
</feature>
<dbReference type="PANTHER" id="PTHR31145">
    <property type="entry name" value="INTEGRAL MEMBRANE PROTEIN (AFU_ORTHOLOGUE AFUA_7G01610)"/>
    <property type="match status" value="1"/>
</dbReference>
<organism evidence="5 6">
    <name type="scientific">Fomitopsis schrenkii</name>
    <name type="common">Brown rot fungus</name>
    <dbReference type="NCBI Taxonomy" id="2126942"/>
    <lineage>
        <taxon>Eukaryota</taxon>
        <taxon>Fungi</taxon>
        <taxon>Dikarya</taxon>
        <taxon>Basidiomycota</taxon>
        <taxon>Agaricomycotina</taxon>
        <taxon>Agaricomycetes</taxon>
        <taxon>Polyporales</taxon>
        <taxon>Fomitopsis</taxon>
    </lineage>
</organism>
<evidence type="ECO:0000256" key="2">
    <source>
        <dbReference type="SAM" id="Phobius"/>
    </source>
</evidence>
<feature type="transmembrane region" description="Helical" evidence="2">
    <location>
        <begin position="384"/>
        <end position="409"/>
    </location>
</feature>
<proteinExistence type="predicted"/>
<evidence type="ECO:0000313" key="6">
    <source>
        <dbReference type="Proteomes" id="UP000015241"/>
    </source>
</evidence>
<dbReference type="GO" id="GO:0055085">
    <property type="term" value="P:transmembrane transport"/>
    <property type="evidence" value="ECO:0007669"/>
    <property type="project" value="TreeGrafter"/>
</dbReference>
<accession>S8FKB5</accession>
<feature type="region of interest" description="Disordered" evidence="1">
    <location>
        <begin position="832"/>
        <end position="884"/>
    </location>
</feature>
<dbReference type="InterPro" id="IPR010308">
    <property type="entry name" value="TRP_C"/>
</dbReference>
<reference evidence="5 6" key="1">
    <citation type="journal article" date="2012" name="Science">
        <title>The Paleozoic origin of enzymatic lignin decomposition reconstructed from 31 fungal genomes.</title>
        <authorList>
            <person name="Floudas D."/>
            <person name="Binder M."/>
            <person name="Riley R."/>
            <person name="Barry K."/>
            <person name="Blanchette R.A."/>
            <person name="Henrissat B."/>
            <person name="Martinez A.T."/>
            <person name="Otillar R."/>
            <person name="Spatafora J.W."/>
            <person name="Yadav J.S."/>
            <person name="Aerts A."/>
            <person name="Benoit I."/>
            <person name="Boyd A."/>
            <person name="Carlson A."/>
            <person name="Copeland A."/>
            <person name="Coutinho P.M."/>
            <person name="de Vries R.P."/>
            <person name="Ferreira P."/>
            <person name="Findley K."/>
            <person name="Foster B."/>
            <person name="Gaskell J."/>
            <person name="Glotzer D."/>
            <person name="Gorecki P."/>
            <person name="Heitman J."/>
            <person name="Hesse C."/>
            <person name="Hori C."/>
            <person name="Igarashi K."/>
            <person name="Jurgens J.A."/>
            <person name="Kallen N."/>
            <person name="Kersten P."/>
            <person name="Kohler A."/>
            <person name="Kuees U."/>
            <person name="Kumar T.K.A."/>
            <person name="Kuo A."/>
            <person name="LaButti K."/>
            <person name="Larrondo L.F."/>
            <person name="Lindquist E."/>
            <person name="Ling A."/>
            <person name="Lombard V."/>
            <person name="Lucas S."/>
            <person name="Lundell T."/>
            <person name="Martin R."/>
            <person name="McLaughlin D.J."/>
            <person name="Morgenstern I."/>
            <person name="Morin E."/>
            <person name="Murat C."/>
            <person name="Nagy L.G."/>
            <person name="Nolan M."/>
            <person name="Ohm R.A."/>
            <person name="Patyshakuliyeva A."/>
            <person name="Rokas A."/>
            <person name="Ruiz-Duenas F.J."/>
            <person name="Sabat G."/>
            <person name="Salamov A."/>
            <person name="Samejima M."/>
            <person name="Schmutz J."/>
            <person name="Slot J.C."/>
            <person name="St John F."/>
            <person name="Stenlid J."/>
            <person name="Sun H."/>
            <person name="Sun S."/>
            <person name="Syed K."/>
            <person name="Tsang A."/>
            <person name="Wiebenga A."/>
            <person name="Young D."/>
            <person name="Pisabarro A."/>
            <person name="Eastwood D.C."/>
            <person name="Martin F."/>
            <person name="Cullen D."/>
            <person name="Grigoriev I.V."/>
            <person name="Hibbett D.S."/>
        </authorList>
    </citation>
    <scope>NUCLEOTIDE SEQUENCE</scope>
    <source>
        <strain evidence="6">FP-58527</strain>
    </source>
</reference>
<feature type="transmembrane region" description="Helical" evidence="2">
    <location>
        <begin position="661"/>
        <end position="683"/>
    </location>
</feature>
<dbReference type="GO" id="GO:0016020">
    <property type="term" value="C:membrane"/>
    <property type="evidence" value="ECO:0007669"/>
    <property type="project" value="TreeGrafter"/>
</dbReference>
<feature type="compositionally biased region" description="Polar residues" evidence="1">
    <location>
        <begin position="952"/>
        <end position="961"/>
    </location>
</feature>
<dbReference type="eggNOG" id="ENOG502R2RV">
    <property type="taxonomic scope" value="Eukaryota"/>
</dbReference>
<keyword evidence="6" id="KW-1185">Reference proteome</keyword>
<feature type="transmembrane region" description="Helical" evidence="2">
    <location>
        <begin position="627"/>
        <end position="649"/>
    </location>
</feature>
<dbReference type="PANTHER" id="PTHR31145:SF6">
    <property type="entry name" value="INTEGRAL MEMBRANE PROTEIN (AFU_ORTHOLOGUE AFUA_7G01610)"/>
    <property type="match status" value="1"/>
</dbReference>
<dbReference type="AlphaFoldDB" id="S8FKB5"/>
<keyword evidence="3" id="KW-0732">Signal</keyword>
<feature type="chain" id="PRO_5004563943" description="TRP C-terminal domain-containing protein" evidence="3">
    <location>
        <begin position="32"/>
        <end position="1015"/>
    </location>
</feature>
<gene>
    <name evidence="5" type="ORF">FOMPIDRAFT_97725</name>
</gene>
<dbReference type="Pfam" id="PF06011">
    <property type="entry name" value="TRP"/>
    <property type="match status" value="1"/>
</dbReference>
<dbReference type="EMBL" id="KE504162">
    <property type="protein sequence ID" value="EPS98754.1"/>
    <property type="molecule type" value="Genomic_DNA"/>
</dbReference>
<feature type="transmembrane region" description="Helical" evidence="2">
    <location>
        <begin position="490"/>
        <end position="509"/>
    </location>
</feature>
<sequence length="1015" mass="109771">MTSSRGLLACFLSRVLLLLCLSLTHTSLSSALPAQLQYEDCYYQSNTSLKFDISTVYAQVLDDASSGGKYLNFTVLGETPKTILKSSAINGNESNAVATTIFTVTQELTFQVWNNSTFFCTTLRPPTDLLANSTDGGYCPFPPGPFGFSTTVHLPTDYELATFQTRLYALDPNQNLLFCMNLNTTILDPGANGYVYGHANIIFWITVALAIGYWLVVGIARLVSAWGRGSTRMGTGLWARVESAGFILASAISGERLAGSPALMRYCTPSLRDIIFHTQWCAALAMVAVEWPSFVYPLLAQTAWSTLTFNITLAQGSTGADSRWYPLTVPPYNPPSSFTSQLNDPSSPLYIDANAPNLIYTLPDGTTHGISSFAWTIGIRPQDLFGVCMVLFLAILAGTVVLSLVVWGVDWTAALTFHGGAQPTVLAGSRSPRYSAGSKDLLEGVASGADERSLNSHFLFRNALFPNGRRWWRFKSGFVTYHSNVLHGNLVRILIWFHLPVTIFSSYQMTLGRETASLGSMILAAFSFAIFSVLLPIFLVVRLTLTNTTKLYDETWTLLSLGPLYNHYRHGSQLFACLLFATNLAFGVTIGCGQRSGTAQAIIILVVEVISALGTSIWLPWGQGASMGLISFLFCVARIVIAVLLVILTPIVSVEAGAAQWIAYAILCILALIYLGFLLMLLVKIVEGVVRIIGGVGFHRSRHVVDSGLLGTFGLLGCCGSRRTHQRQHIPKQPSTIPLTKPSPPYRDATPTPSASEPPSVLRPEHALQPYKEESDDETGFIMGAWQPFPGPGYSAVDDVSRTPEQPKSGFARVAGGRAHYESPYAIRAGSTHAFPSTERVERKAPASSLAQSSTRDCSPPPTPSLGSGPSPKRADVNYLPAGAAPPVHLRTKSQTAIIEHASALANVRAQGSSAMPVEAVETAVDDAPAPKKRWFNRRKSRRMSEGDLISMSAQPAQETGRSFVVVRKQRPGVPAKDVSGSSTPAGEPSSADPERRSFNVLRGRPNSESQATSS</sequence>
<keyword evidence="2" id="KW-1133">Transmembrane helix</keyword>
<feature type="region of interest" description="Disordered" evidence="1">
    <location>
        <begin position="937"/>
        <end position="1015"/>
    </location>
</feature>
<dbReference type="Proteomes" id="UP000015241">
    <property type="component" value="Unassembled WGS sequence"/>
</dbReference>
<feature type="signal peptide" evidence="3">
    <location>
        <begin position="1"/>
        <end position="31"/>
    </location>
</feature>
<evidence type="ECO:0000313" key="5">
    <source>
        <dbReference type="EMBL" id="EPS98754.1"/>
    </source>
</evidence>
<evidence type="ECO:0000259" key="4">
    <source>
        <dbReference type="Pfam" id="PF06011"/>
    </source>
</evidence>
<dbReference type="HOGENOM" id="CLU_007074_0_0_1"/>
<feature type="transmembrane region" description="Helical" evidence="2">
    <location>
        <begin position="571"/>
        <end position="590"/>
    </location>
</feature>
<feature type="compositionally biased region" description="Low complexity" evidence="1">
    <location>
        <begin position="749"/>
        <end position="760"/>
    </location>
</feature>
<feature type="transmembrane region" description="Helical" evidence="2">
    <location>
        <begin position="602"/>
        <end position="621"/>
    </location>
</feature>
<feature type="region of interest" description="Disordered" evidence="1">
    <location>
        <begin position="725"/>
        <end position="763"/>
    </location>
</feature>
<name>S8FKB5_FOMSC</name>
<protein>
    <recommendedName>
        <fullName evidence="4">TRP C-terminal domain-containing protein</fullName>
    </recommendedName>
</protein>
<keyword evidence="2" id="KW-0472">Membrane</keyword>
<evidence type="ECO:0000256" key="3">
    <source>
        <dbReference type="SAM" id="SignalP"/>
    </source>
</evidence>